<evidence type="ECO:0000313" key="2">
    <source>
        <dbReference type="EMBL" id="CAA9587841.1"/>
    </source>
</evidence>
<proteinExistence type="predicted"/>
<reference evidence="2" key="1">
    <citation type="submission" date="2020-02" db="EMBL/GenBank/DDBJ databases">
        <authorList>
            <person name="Meier V. D."/>
        </authorList>
    </citation>
    <scope>NUCLEOTIDE SEQUENCE</scope>
    <source>
        <strain evidence="2">AVDCRST_MAG18</strain>
    </source>
</reference>
<feature type="region of interest" description="Disordered" evidence="1">
    <location>
        <begin position="34"/>
        <end position="84"/>
    </location>
</feature>
<accession>A0A6J4VTZ3</accession>
<dbReference type="AlphaFoldDB" id="A0A6J4VTZ3"/>
<organism evidence="2">
    <name type="scientific">uncultured Thermomicrobiales bacterium</name>
    <dbReference type="NCBI Taxonomy" id="1645740"/>
    <lineage>
        <taxon>Bacteria</taxon>
        <taxon>Pseudomonadati</taxon>
        <taxon>Thermomicrobiota</taxon>
        <taxon>Thermomicrobia</taxon>
        <taxon>Thermomicrobiales</taxon>
        <taxon>environmental samples</taxon>
    </lineage>
</organism>
<evidence type="ECO:0000256" key="1">
    <source>
        <dbReference type="SAM" id="MobiDB-lite"/>
    </source>
</evidence>
<feature type="non-terminal residue" evidence="2">
    <location>
        <position position="84"/>
    </location>
</feature>
<name>A0A6J4VTZ3_9BACT</name>
<sequence>GGGRLVRCGYPAAGSPSGARGCLRPPHRLLVRRSRPRLGGGMARRGLGPRHRPAAPPRPRLHPPLRPPVLRLPRHRRLEAGPAG</sequence>
<protein>
    <submittedName>
        <fullName evidence="2">Uncharacterized protein</fullName>
    </submittedName>
</protein>
<feature type="compositionally biased region" description="Basic residues" evidence="1">
    <location>
        <begin position="47"/>
        <end position="63"/>
    </location>
</feature>
<dbReference type="EMBL" id="CADCWN010000338">
    <property type="protein sequence ID" value="CAA9587841.1"/>
    <property type="molecule type" value="Genomic_DNA"/>
</dbReference>
<feature type="non-terminal residue" evidence="2">
    <location>
        <position position="1"/>
    </location>
</feature>
<gene>
    <name evidence="2" type="ORF">AVDCRST_MAG18-4226</name>
</gene>